<organism evidence="2 3">
    <name type="scientific">Saccharothrix tamanrassetensis</name>
    <dbReference type="NCBI Taxonomy" id="1051531"/>
    <lineage>
        <taxon>Bacteria</taxon>
        <taxon>Bacillati</taxon>
        <taxon>Actinomycetota</taxon>
        <taxon>Actinomycetes</taxon>
        <taxon>Pseudonocardiales</taxon>
        <taxon>Pseudonocardiaceae</taxon>
        <taxon>Saccharothrix</taxon>
    </lineage>
</organism>
<evidence type="ECO:0000313" key="3">
    <source>
        <dbReference type="Proteomes" id="UP000547510"/>
    </source>
</evidence>
<dbReference type="EMBL" id="JACHJN010000008">
    <property type="protein sequence ID" value="MBB5958591.1"/>
    <property type="molecule type" value="Genomic_DNA"/>
</dbReference>
<dbReference type="RefSeq" id="WP_184694662.1">
    <property type="nucleotide sequence ID" value="NZ_JACHJN010000008.1"/>
</dbReference>
<feature type="compositionally biased region" description="Acidic residues" evidence="1">
    <location>
        <begin position="11"/>
        <end position="23"/>
    </location>
</feature>
<evidence type="ECO:0000256" key="1">
    <source>
        <dbReference type="SAM" id="MobiDB-lite"/>
    </source>
</evidence>
<feature type="region of interest" description="Disordered" evidence="1">
    <location>
        <begin position="1"/>
        <end position="28"/>
    </location>
</feature>
<accession>A0A841CLZ3</accession>
<sequence>MGQHDNVDPEAVVDPEEFAEDAGIDPTPQEVDQYLELAEEVPPWSNPDESAH</sequence>
<evidence type="ECO:0000313" key="2">
    <source>
        <dbReference type="EMBL" id="MBB5958591.1"/>
    </source>
</evidence>
<dbReference type="Proteomes" id="UP000547510">
    <property type="component" value="Unassembled WGS sequence"/>
</dbReference>
<proteinExistence type="predicted"/>
<gene>
    <name evidence="2" type="ORF">FHS29_005199</name>
</gene>
<dbReference type="AlphaFoldDB" id="A0A841CLZ3"/>
<name>A0A841CLZ3_9PSEU</name>
<protein>
    <submittedName>
        <fullName evidence="2">Uncharacterized protein</fullName>
    </submittedName>
</protein>
<keyword evidence="3" id="KW-1185">Reference proteome</keyword>
<reference evidence="2 3" key="1">
    <citation type="submission" date="2020-08" db="EMBL/GenBank/DDBJ databases">
        <title>Genomic Encyclopedia of Type Strains, Phase III (KMG-III): the genomes of soil and plant-associated and newly described type strains.</title>
        <authorList>
            <person name="Whitman W."/>
        </authorList>
    </citation>
    <scope>NUCLEOTIDE SEQUENCE [LARGE SCALE GENOMIC DNA]</scope>
    <source>
        <strain evidence="2 3">CECT 8640</strain>
    </source>
</reference>
<comment type="caution">
    <text evidence="2">The sequence shown here is derived from an EMBL/GenBank/DDBJ whole genome shotgun (WGS) entry which is preliminary data.</text>
</comment>